<proteinExistence type="predicted"/>
<evidence type="ECO:0000313" key="3">
    <source>
        <dbReference type="Proteomes" id="UP000014463"/>
    </source>
</evidence>
<dbReference type="InterPro" id="IPR019734">
    <property type="entry name" value="TPR_rpt"/>
</dbReference>
<dbReference type="SUPFAM" id="SSF48452">
    <property type="entry name" value="TPR-like"/>
    <property type="match status" value="2"/>
</dbReference>
<dbReference type="STRING" id="1121939.L861_00295"/>
<dbReference type="RefSeq" id="WP_016414500.1">
    <property type="nucleotide sequence ID" value="NZ_AUAB01000014.1"/>
</dbReference>
<dbReference type="GO" id="GO:0003727">
    <property type="term" value="F:single-stranded RNA binding"/>
    <property type="evidence" value="ECO:0007669"/>
    <property type="project" value="TreeGrafter"/>
</dbReference>
<dbReference type="PANTHER" id="PTHR44917">
    <property type="entry name" value="PROTEIN HIGH CHLOROPHYLL FLUORESCENT 107"/>
    <property type="match status" value="1"/>
</dbReference>
<dbReference type="GO" id="GO:0003729">
    <property type="term" value="F:mRNA binding"/>
    <property type="evidence" value="ECO:0007669"/>
    <property type="project" value="InterPro"/>
</dbReference>
<dbReference type="GO" id="GO:0006417">
    <property type="term" value="P:regulation of translation"/>
    <property type="evidence" value="ECO:0007669"/>
    <property type="project" value="TreeGrafter"/>
</dbReference>
<sequence length="577" mass="64583">MHARLIQAARVVPVAFLLSGCQGMPTSTETELHDPLSHAPPVSRGLDAKGLSTLLMAEFSGQRGDYQQASRGYLEAAERYESLALVERATLAARFANDSTLLEQSAKRWQALAPNAEAPARLLASLALQRGDWLASLEQRLMLSERGIHGELATFAEQAIDQGADIPPLLERLHEYLSQNRTSDQPHHYDAILATALLEAANGELAQAEARLDALARSHPELPALWLAKTRIELERGNIIAARDAARQGLEISPDDGRFILLVAQTELRLDNVEAANAQIDALLERHADSQELRVALARLYLEEGYPESARRLLLPLTSTDDTPPPVFTLLGAIAEEEGEIDNALLYYRQVPPGDSFLRARHLAAQMLIDDDRLMDARNFLRIERLRHEEQANELVALEVELLDQQGLSEDADALLRRELEHAPNSHELRYLRAMRAFGNGDLEAMERDLRYIIEQDPNHAMALNALGYTLTDMTNRHEEARELIERAYQLAPDNAAILDSMGWVHYKQGDYESALTYLERAYAAMPDQEVAAHLAEVLWALGREEEARAMISESLKRYEERPVVDDLLERIPELAP</sequence>
<dbReference type="PROSITE" id="PS50005">
    <property type="entry name" value="TPR"/>
    <property type="match status" value="1"/>
</dbReference>
<dbReference type="Pfam" id="PF14559">
    <property type="entry name" value="TPR_19"/>
    <property type="match status" value="1"/>
</dbReference>
<evidence type="ECO:0000313" key="2">
    <source>
        <dbReference type="EMBL" id="EPC03768.1"/>
    </source>
</evidence>
<keyword evidence="3" id="KW-1185">Reference proteome</keyword>
<dbReference type="InterPro" id="IPR044624">
    <property type="entry name" value="Mbb1-like"/>
</dbReference>
<dbReference type="PANTHER" id="PTHR44917:SF1">
    <property type="entry name" value="PROTEIN HIGH CHLOROPHYLL FLUORESCENT 107"/>
    <property type="match status" value="1"/>
</dbReference>
<keyword evidence="1" id="KW-0802">TPR repeat</keyword>
<dbReference type="Pfam" id="PF13432">
    <property type="entry name" value="TPR_16"/>
    <property type="match status" value="2"/>
</dbReference>
<gene>
    <name evidence="2" type="ORF">L861_00295</name>
</gene>
<dbReference type="SMART" id="SM00028">
    <property type="entry name" value="TPR"/>
    <property type="match status" value="4"/>
</dbReference>
<reference evidence="2 3" key="1">
    <citation type="journal article" date="2013" name="Genome Announc.">
        <title>Draft genome sequence of the moderately halophilic gammaproteobacterium Halomonas anticariensis FP35.</title>
        <authorList>
            <person name="Tahrioui A."/>
            <person name="Quesada E."/>
            <person name="Llamas I."/>
        </authorList>
    </citation>
    <scope>NUCLEOTIDE SEQUENCE [LARGE SCALE GENOMIC DNA]</scope>
    <source>
        <strain evidence="3">DSM 16096 / CECT 5854 / LMG 22089 / FP35</strain>
    </source>
</reference>
<dbReference type="GO" id="GO:0006397">
    <property type="term" value="P:mRNA processing"/>
    <property type="evidence" value="ECO:0007669"/>
    <property type="project" value="InterPro"/>
</dbReference>
<comment type="caution">
    <text evidence="2">The sequence shown here is derived from an EMBL/GenBank/DDBJ whole genome shotgun (WGS) entry which is preliminary data.</text>
</comment>
<dbReference type="AlphaFoldDB" id="S2KTB4"/>
<name>S2KTB4_LITA3</name>
<dbReference type="PROSITE" id="PS51257">
    <property type="entry name" value="PROKAR_LIPOPROTEIN"/>
    <property type="match status" value="1"/>
</dbReference>
<dbReference type="PATRIC" id="fig|1121939.11.peg.43"/>
<feature type="repeat" description="TPR" evidence="1">
    <location>
        <begin position="496"/>
        <end position="529"/>
    </location>
</feature>
<accession>S2KTB4</accession>
<protein>
    <submittedName>
        <fullName evidence="2">Uncharacterized protein</fullName>
    </submittedName>
</protein>
<dbReference type="InterPro" id="IPR011990">
    <property type="entry name" value="TPR-like_helical_dom_sf"/>
</dbReference>
<dbReference type="eggNOG" id="COG3071">
    <property type="taxonomic scope" value="Bacteria"/>
</dbReference>
<dbReference type="OrthoDB" id="9766710at2"/>
<dbReference type="Gene3D" id="1.25.40.10">
    <property type="entry name" value="Tetratricopeptide repeat domain"/>
    <property type="match status" value="1"/>
</dbReference>
<dbReference type="EMBL" id="ASTJ01000011">
    <property type="protein sequence ID" value="EPC03768.1"/>
    <property type="molecule type" value="Genomic_DNA"/>
</dbReference>
<evidence type="ECO:0000256" key="1">
    <source>
        <dbReference type="PROSITE-ProRule" id="PRU00339"/>
    </source>
</evidence>
<organism evidence="2 3">
    <name type="scientific">Litchfieldella anticariensis (strain DSM 16096 / CECT 5854 / CIP 108499 / LMG 22089 / FP35)</name>
    <name type="common">Halomonas anticariensis</name>
    <dbReference type="NCBI Taxonomy" id="1121939"/>
    <lineage>
        <taxon>Bacteria</taxon>
        <taxon>Pseudomonadati</taxon>
        <taxon>Pseudomonadota</taxon>
        <taxon>Gammaproteobacteria</taxon>
        <taxon>Oceanospirillales</taxon>
        <taxon>Halomonadaceae</taxon>
        <taxon>Litchfieldella</taxon>
    </lineage>
</organism>
<dbReference type="Proteomes" id="UP000014463">
    <property type="component" value="Unassembled WGS sequence"/>
</dbReference>
<dbReference type="eggNOG" id="COG0457">
    <property type="taxonomic scope" value="Bacteria"/>
</dbReference>